<evidence type="ECO:0000259" key="3">
    <source>
        <dbReference type="Pfam" id="PF20533"/>
    </source>
</evidence>
<feature type="domain" description="DUF6748" evidence="3">
    <location>
        <begin position="74"/>
        <end position="161"/>
    </location>
</feature>
<name>A0A511T2N6_MYXFU</name>
<dbReference type="EMBL" id="FOIB01000001">
    <property type="protein sequence ID" value="SES76915.1"/>
    <property type="molecule type" value="Genomic_DNA"/>
</dbReference>
<evidence type="ECO:0000313" key="7">
    <source>
        <dbReference type="Proteomes" id="UP000321514"/>
    </source>
</evidence>
<comment type="caution">
    <text evidence="4">The sequence shown here is derived from an EMBL/GenBank/DDBJ whole genome shotgun (WGS) entry which is preliminary data.</text>
</comment>
<dbReference type="RefSeq" id="WP_046710440.1">
    <property type="nucleotide sequence ID" value="NZ_BJXR01000026.1"/>
</dbReference>
<feature type="region of interest" description="Disordered" evidence="1">
    <location>
        <begin position="20"/>
        <end position="72"/>
    </location>
</feature>
<dbReference type="AlphaFoldDB" id="A0A511T2N6"/>
<dbReference type="Proteomes" id="UP000321514">
    <property type="component" value="Unassembled WGS sequence"/>
</dbReference>
<feature type="compositionally biased region" description="Low complexity" evidence="1">
    <location>
        <begin position="20"/>
        <end position="39"/>
    </location>
</feature>
<dbReference type="PROSITE" id="PS51257">
    <property type="entry name" value="PROKAR_LIPOPROTEIN"/>
    <property type="match status" value="1"/>
</dbReference>
<dbReference type="Pfam" id="PF20533">
    <property type="entry name" value="DUF6748"/>
    <property type="match status" value="1"/>
</dbReference>
<sequence>MNVRPLLLAALALGFAAGCSKPSASSSSAAGEPGTPAPGDTRPAAENAAPDNDRSGTPVAPPPSNANGGEAKAGESAVYIVTDSGIRCIAPPCPSYNAVLADKPGMDAIPVHELDLTAVTGGNEQQMESLMQQTTSGGLRIRATLETRAKAGPAGDATVLRASKVE</sequence>
<evidence type="ECO:0000313" key="6">
    <source>
        <dbReference type="Proteomes" id="UP000183760"/>
    </source>
</evidence>
<proteinExistence type="predicted"/>
<reference evidence="4 7" key="2">
    <citation type="submission" date="2019-07" db="EMBL/GenBank/DDBJ databases">
        <title>Whole genome shotgun sequence of Myxococcus fulvus NBRC 100333.</title>
        <authorList>
            <person name="Hosoyama A."/>
            <person name="Uohara A."/>
            <person name="Ohji S."/>
            <person name="Ichikawa N."/>
        </authorList>
    </citation>
    <scope>NUCLEOTIDE SEQUENCE [LARGE SCALE GENOMIC DNA]</scope>
    <source>
        <strain evidence="4 7">NBRC 100333</strain>
    </source>
</reference>
<protein>
    <recommendedName>
        <fullName evidence="3">DUF6748 domain-containing protein</fullName>
    </recommendedName>
</protein>
<dbReference type="Proteomes" id="UP000183760">
    <property type="component" value="Unassembled WGS sequence"/>
</dbReference>
<evidence type="ECO:0000256" key="2">
    <source>
        <dbReference type="SAM" id="SignalP"/>
    </source>
</evidence>
<dbReference type="InterPro" id="IPR046636">
    <property type="entry name" value="DUF6748"/>
</dbReference>
<keyword evidence="2" id="KW-0732">Signal</keyword>
<evidence type="ECO:0000313" key="4">
    <source>
        <dbReference type="EMBL" id="GEN07873.1"/>
    </source>
</evidence>
<evidence type="ECO:0000256" key="1">
    <source>
        <dbReference type="SAM" id="MobiDB-lite"/>
    </source>
</evidence>
<feature type="chain" id="PRO_5022781001" description="DUF6748 domain-containing protein" evidence="2">
    <location>
        <begin position="25"/>
        <end position="166"/>
    </location>
</feature>
<dbReference type="OrthoDB" id="5520496at2"/>
<reference evidence="5 6" key="1">
    <citation type="submission" date="2016-10" db="EMBL/GenBank/DDBJ databases">
        <authorList>
            <person name="Varghese N."/>
            <person name="Submissions S."/>
        </authorList>
    </citation>
    <scope>NUCLEOTIDE SEQUENCE [LARGE SCALE GENOMIC DNA]</scope>
    <source>
        <strain evidence="5 6">DSM 16525</strain>
    </source>
</reference>
<evidence type="ECO:0000313" key="5">
    <source>
        <dbReference type="EMBL" id="SES76915.1"/>
    </source>
</evidence>
<organism evidence="4 7">
    <name type="scientific">Myxococcus fulvus</name>
    <dbReference type="NCBI Taxonomy" id="33"/>
    <lineage>
        <taxon>Bacteria</taxon>
        <taxon>Pseudomonadati</taxon>
        <taxon>Myxococcota</taxon>
        <taxon>Myxococcia</taxon>
        <taxon>Myxococcales</taxon>
        <taxon>Cystobacterineae</taxon>
        <taxon>Myxococcaceae</taxon>
        <taxon>Myxococcus</taxon>
    </lineage>
</organism>
<gene>
    <name evidence="4" type="ORF">MFU01_29100</name>
    <name evidence="5" type="ORF">SAMN05443572_101100</name>
</gene>
<keyword evidence="6" id="KW-1185">Reference proteome</keyword>
<feature type="signal peptide" evidence="2">
    <location>
        <begin position="1"/>
        <end position="24"/>
    </location>
</feature>
<accession>A0A511T2N6</accession>
<dbReference type="EMBL" id="BJXR01000026">
    <property type="protein sequence ID" value="GEN07873.1"/>
    <property type="molecule type" value="Genomic_DNA"/>
</dbReference>